<proteinExistence type="predicted"/>
<evidence type="ECO:0000313" key="2">
    <source>
        <dbReference type="Proteomes" id="UP000826656"/>
    </source>
</evidence>
<comment type="caution">
    <text evidence="1">The sequence shown here is derived from an EMBL/GenBank/DDBJ whole genome shotgun (WGS) entry which is preliminary data.</text>
</comment>
<gene>
    <name evidence="1" type="ORF">KY290_021413</name>
</gene>
<dbReference type="PANTHER" id="PTHR15140">
    <property type="entry name" value="TUBULIN-SPECIFIC CHAPERONE E"/>
    <property type="match status" value="1"/>
</dbReference>
<dbReference type="InterPro" id="IPR032675">
    <property type="entry name" value="LRR_dom_sf"/>
</dbReference>
<dbReference type="Gene3D" id="3.80.10.10">
    <property type="entry name" value="Ribonuclease Inhibitor"/>
    <property type="match status" value="1"/>
</dbReference>
<sequence>MEIISRIPNLKKLKILDDSGHPDWLAIIDSLILLVELESLNIVTETTIDRMIFSGDNVPPNLKQLKLSYTCIPWKDMKFLANLPNLEVLKGHYAFKGTIWKLDDDVVFHKLKYLQKLAGDLQRWEAGSDNFPMLEQLKLHRLYDLEEIPESIGEILTLK</sequence>
<dbReference type="PANTHER" id="PTHR15140:SF51">
    <property type="entry name" value="LATE BLIGHT RESISTANCE PROTEIN HOMOLOG R1A-3 ISOFORM X1"/>
    <property type="match status" value="1"/>
</dbReference>
<name>A0ABQ7V1G6_SOLTU</name>
<protein>
    <submittedName>
        <fullName evidence="1">Uncharacterized protein</fullName>
    </submittedName>
</protein>
<dbReference type="SUPFAM" id="SSF52047">
    <property type="entry name" value="RNI-like"/>
    <property type="match status" value="1"/>
</dbReference>
<organism evidence="1 2">
    <name type="scientific">Solanum tuberosum</name>
    <name type="common">Potato</name>
    <dbReference type="NCBI Taxonomy" id="4113"/>
    <lineage>
        <taxon>Eukaryota</taxon>
        <taxon>Viridiplantae</taxon>
        <taxon>Streptophyta</taxon>
        <taxon>Embryophyta</taxon>
        <taxon>Tracheophyta</taxon>
        <taxon>Spermatophyta</taxon>
        <taxon>Magnoliopsida</taxon>
        <taxon>eudicotyledons</taxon>
        <taxon>Gunneridae</taxon>
        <taxon>Pentapetalae</taxon>
        <taxon>asterids</taxon>
        <taxon>lamiids</taxon>
        <taxon>Solanales</taxon>
        <taxon>Solanaceae</taxon>
        <taxon>Solanoideae</taxon>
        <taxon>Solaneae</taxon>
        <taxon>Solanum</taxon>
    </lineage>
</organism>
<keyword evidence="2" id="KW-1185">Reference proteome</keyword>
<evidence type="ECO:0000313" key="1">
    <source>
        <dbReference type="EMBL" id="KAH0757920.1"/>
    </source>
</evidence>
<dbReference type="Proteomes" id="UP000826656">
    <property type="component" value="Unassembled WGS sequence"/>
</dbReference>
<dbReference type="EMBL" id="JAIVGD010000015">
    <property type="protein sequence ID" value="KAH0757920.1"/>
    <property type="molecule type" value="Genomic_DNA"/>
</dbReference>
<reference evidence="1 2" key="1">
    <citation type="journal article" date="2021" name="bioRxiv">
        <title>Chromosome-scale and haplotype-resolved genome assembly of a tetraploid potato cultivar.</title>
        <authorList>
            <person name="Sun H."/>
            <person name="Jiao W.-B."/>
            <person name="Krause K."/>
            <person name="Campoy J.A."/>
            <person name="Goel M."/>
            <person name="Folz-Donahue K."/>
            <person name="Kukat C."/>
            <person name="Huettel B."/>
            <person name="Schneeberger K."/>
        </authorList>
    </citation>
    <scope>NUCLEOTIDE SEQUENCE [LARGE SCALE GENOMIC DNA]</scope>
    <source>
        <strain evidence="1">SolTubOtavaFocal</strain>
        <tissue evidence="1">Leaves</tissue>
    </source>
</reference>
<accession>A0ABQ7V1G6</accession>